<reference evidence="1 2" key="1">
    <citation type="submission" date="2019-02" db="EMBL/GenBank/DDBJ databases">
        <title>Deep-cultivation of Planctomycetes and their phenomic and genomic characterization uncovers novel biology.</title>
        <authorList>
            <person name="Wiegand S."/>
            <person name="Jogler M."/>
            <person name="Boedeker C."/>
            <person name="Pinto D."/>
            <person name="Vollmers J."/>
            <person name="Rivas-Marin E."/>
            <person name="Kohn T."/>
            <person name="Peeters S.H."/>
            <person name="Heuer A."/>
            <person name="Rast P."/>
            <person name="Oberbeckmann S."/>
            <person name="Bunk B."/>
            <person name="Jeske O."/>
            <person name="Meyerdierks A."/>
            <person name="Storesund J.E."/>
            <person name="Kallscheuer N."/>
            <person name="Luecker S."/>
            <person name="Lage O.M."/>
            <person name="Pohl T."/>
            <person name="Merkel B.J."/>
            <person name="Hornburger P."/>
            <person name="Mueller R.-W."/>
            <person name="Bruemmer F."/>
            <person name="Labrenz M."/>
            <person name="Spormann A.M."/>
            <person name="Op den Camp H."/>
            <person name="Overmann J."/>
            <person name="Amann R."/>
            <person name="Jetten M.S.M."/>
            <person name="Mascher T."/>
            <person name="Medema M.H."/>
            <person name="Devos D.P."/>
            <person name="Kaster A.-K."/>
            <person name="Ovreas L."/>
            <person name="Rohde M."/>
            <person name="Galperin M.Y."/>
            <person name="Jogler C."/>
        </authorList>
    </citation>
    <scope>NUCLEOTIDE SEQUENCE [LARGE SCALE GENOMIC DNA]</scope>
    <source>
        <strain evidence="1 2">ETA_A8</strain>
    </source>
</reference>
<evidence type="ECO:0000313" key="1">
    <source>
        <dbReference type="EMBL" id="QDU26685.1"/>
    </source>
</evidence>
<dbReference type="AlphaFoldDB" id="A0A517Y8Y4"/>
<dbReference type="KEGG" id="aagg:ETAA8_17660"/>
<name>A0A517Y8Y4_9BACT</name>
<gene>
    <name evidence="1" type="ORF">ETAA8_17660</name>
</gene>
<keyword evidence="2" id="KW-1185">Reference proteome</keyword>
<protein>
    <submittedName>
        <fullName evidence="1">Uncharacterized protein</fullName>
    </submittedName>
</protein>
<sequence length="133" mass="14150">MRPIISILSCFAFLFHLGVGCCTHHSHAMGGSSRFCLVAMPADSHASHSCHHADSDKSTPGSECPGENCDHGSCTFIGASTAEMAKTTADGLAVVPFSKLPNLLAKSQNPVGNTQKFVFLPVRIHLFNQLLLN</sequence>
<organism evidence="1 2">
    <name type="scientific">Anatilimnocola aggregata</name>
    <dbReference type="NCBI Taxonomy" id="2528021"/>
    <lineage>
        <taxon>Bacteria</taxon>
        <taxon>Pseudomonadati</taxon>
        <taxon>Planctomycetota</taxon>
        <taxon>Planctomycetia</taxon>
        <taxon>Pirellulales</taxon>
        <taxon>Pirellulaceae</taxon>
        <taxon>Anatilimnocola</taxon>
    </lineage>
</organism>
<evidence type="ECO:0000313" key="2">
    <source>
        <dbReference type="Proteomes" id="UP000315017"/>
    </source>
</evidence>
<proteinExistence type="predicted"/>
<dbReference type="EMBL" id="CP036274">
    <property type="protein sequence ID" value="QDU26685.1"/>
    <property type="molecule type" value="Genomic_DNA"/>
</dbReference>
<accession>A0A517Y8Y4</accession>
<dbReference type="PROSITE" id="PS51257">
    <property type="entry name" value="PROKAR_LIPOPROTEIN"/>
    <property type="match status" value="1"/>
</dbReference>
<dbReference type="Proteomes" id="UP000315017">
    <property type="component" value="Chromosome"/>
</dbReference>